<evidence type="ECO:0000313" key="2">
    <source>
        <dbReference type="EMBL" id="NIJ46350.1"/>
    </source>
</evidence>
<dbReference type="EMBL" id="JAASQL010000006">
    <property type="protein sequence ID" value="NIJ46350.1"/>
    <property type="molecule type" value="Genomic_DNA"/>
</dbReference>
<gene>
    <name evidence="2" type="ORF">FHR24_002837</name>
</gene>
<accession>A0ABX0UBY7</accession>
<name>A0ABX0UBY7_9FLAO</name>
<proteinExistence type="predicted"/>
<keyword evidence="3" id="KW-1185">Reference proteome</keyword>
<keyword evidence="1" id="KW-0732">Signal</keyword>
<dbReference type="RefSeq" id="WP_167190301.1">
    <property type="nucleotide sequence ID" value="NZ_JAASQL010000006.1"/>
</dbReference>
<feature type="chain" id="PRO_5045460802" evidence="1">
    <location>
        <begin position="27"/>
        <end position="244"/>
    </location>
</feature>
<protein>
    <submittedName>
        <fullName evidence="2">NOL1/NOP2/fmu family ribosome biogenesis protein</fullName>
    </submittedName>
</protein>
<reference evidence="2 3" key="1">
    <citation type="submission" date="2020-03" db="EMBL/GenBank/DDBJ databases">
        <title>Genomic Encyclopedia of Type Strains, Phase IV (KMG-IV): sequencing the most valuable type-strain genomes for metagenomic binning, comparative biology and taxonomic classification.</title>
        <authorList>
            <person name="Goeker M."/>
        </authorList>
    </citation>
    <scope>NUCLEOTIDE SEQUENCE [LARGE SCALE GENOMIC DNA]</scope>
    <source>
        <strain evidence="2 3">DSM 101599</strain>
    </source>
</reference>
<feature type="signal peptide" evidence="1">
    <location>
        <begin position="1"/>
        <end position="26"/>
    </location>
</feature>
<comment type="caution">
    <text evidence="2">The sequence shown here is derived from an EMBL/GenBank/DDBJ whole genome shotgun (WGS) entry which is preliminary data.</text>
</comment>
<organism evidence="2 3">
    <name type="scientific">Wenyingzhuangia heitensis</name>
    <dbReference type="NCBI Taxonomy" id="1487859"/>
    <lineage>
        <taxon>Bacteria</taxon>
        <taxon>Pseudomonadati</taxon>
        <taxon>Bacteroidota</taxon>
        <taxon>Flavobacteriia</taxon>
        <taxon>Flavobacteriales</taxon>
        <taxon>Flavobacteriaceae</taxon>
        <taxon>Wenyingzhuangia</taxon>
    </lineage>
</organism>
<dbReference type="Proteomes" id="UP000745859">
    <property type="component" value="Unassembled WGS sequence"/>
</dbReference>
<sequence length="244" mass="27329">MKTQKQYLKRVITTVLALATFSFASAQKDKVSFANRTASVENAKPLTFEVNYKASEDREINIELKDFKQNKWIAGKTVKVEKGEGTTKVKVNTKGQFEDGSNYTVILTIRPVGSTWKETISKDELKPFAIGNDVNNGVITEDKVSFIEGTGKLTNPKLLTFEVKYAATTDREISLELKNAKTNKWVAGRIVKINKGAATTTIKVFQKEGFEKGDDYMVNVSIRPTGSTWKETINRETIKPFSIK</sequence>
<evidence type="ECO:0000313" key="3">
    <source>
        <dbReference type="Proteomes" id="UP000745859"/>
    </source>
</evidence>
<evidence type="ECO:0000256" key="1">
    <source>
        <dbReference type="SAM" id="SignalP"/>
    </source>
</evidence>